<accession>A0A4Q2S8X1</accession>
<dbReference type="OrthoDB" id="3204032at2"/>
<dbReference type="GO" id="GO:0000150">
    <property type="term" value="F:DNA strand exchange activity"/>
    <property type="evidence" value="ECO:0007669"/>
    <property type="project" value="InterPro"/>
</dbReference>
<dbReference type="GO" id="GO:0015074">
    <property type="term" value="P:DNA integration"/>
    <property type="evidence" value="ECO:0007669"/>
    <property type="project" value="InterPro"/>
</dbReference>
<dbReference type="Pfam" id="PF02796">
    <property type="entry name" value="HTH_7"/>
    <property type="match status" value="1"/>
</dbReference>
<evidence type="ECO:0000313" key="3">
    <source>
        <dbReference type="EMBL" id="RYB96875.1"/>
    </source>
</evidence>
<dbReference type="Gene3D" id="3.30.420.10">
    <property type="entry name" value="Ribonuclease H-like superfamily/Ribonuclease H"/>
    <property type="match status" value="1"/>
</dbReference>
<dbReference type="AlphaFoldDB" id="A0A4Q2S8X1"/>
<organism evidence="3 4">
    <name type="scientific">Nocardioides ganghwensis</name>
    <dbReference type="NCBI Taxonomy" id="252230"/>
    <lineage>
        <taxon>Bacteria</taxon>
        <taxon>Bacillati</taxon>
        <taxon>Actinomycetota</taxon>
        <taxon>Actinomycetes</taxon>
        <taxon>Propionibacteriales</taxon>
        <taxon>Nocardioidaceae</taxon>
        <taxon>Nocardioides</taxon>
    </lineage>
</organism>
<dbReference type="SUPFAM" id="SSF46689">
    <property type="entry name" value="Homeodomain-like"/>
    <property type="match status" value="1"/>
</dbReference>
<dbReference type="InterPro" id="IPR012337">
    <property type="entry name" value="RNaseH-like_sf"/>
</dbReference>
<dbReference type="NCBIfam" id="NF033546">
    <property type="entry name" value="transpos_IS21"/>
    <property type="match status" value="1"/>
</dbReference>
<evidence type="ECO:0000259" key="2">
    <source>
        <dbReference type="PROSITE" id="PS50994"/>
    </source>
</evidence>
<name>A0A4Q2S8X1_9ACTN</name>
<dbReference type="InterPro" id="IPR001584">
    <property type="entry name" value="Integrase_cat-core"/>
</dbReference>
<feature type="domain" description="Integrase catalytic" evidence="2">
    <location>
        <begin position="102"/>
        <end position="280"/>
    </location>
</feature>
<dbReference type="PROSITE" id="PS50994">
    <property type="entry name" value="INTEGRASE"/>
    <property type="match status" value="1"/>
</dbReference>
<dbReference type="PANTHER" id="PTHR35004:SF8">
    <property type="entry name" value="TRANSPOSASE RV3428C-RELATED"/>
    <property type="match status" value="1"/>
</dbReference>
<protein>
    <submittedName>
        <fullName evidence="3">IS21 family transposase</fullName>
    </submittedName>
</protein>
<dbReference type="InterPro" id="IPR054353">
    <property type="entry name" value="IstA-like_C"/>
</dbReference>
<dbReference type="InterPro" id="IPR006120">
    <property type="entry name" value="Resolvase_HTH_dom"/>
</dbReference>
<sequence>MISVEDWALIRRLVADGVPQRQVARDLGIGRSTVARAVASDGPPKYERPAVPTSFTPFEPAVRQLLVTTPDMPATVIAERVGWTGSITWFREHVRQLRPEHRPVDPSDRLTWLAGDAAQCDLWFPPKKIPLEDGSTALLPVMVITAAHSRFMVAKMIPTRHTQDLLLAMWLLLQQMGRVPRRLIWDNESGIGRGKRHAEGVGAFTGALATTLQRLKPYDPESKGLVERRNGFFETSFMPGRDFSSPADFDAQFGDWLGLANGRVVRTIKARPTDLLDADRAAMLPLPPVAPMVGWVNRVRLGRDYYVRVDSNDYSVDPNVIGRFVDVHADLARVEVRHEGRLVAAHDRVWARGMTITDPVHVAAAKVLREQFQLPRPADPDEGLARDLADYDRAFGLIDGGLTDDAADGTADGLSDGEVA</sequence>
<evidence type="ECO:0000313" key="4">
    <source>
        <dbReference type="Proteomes" id="UP000293291"/>
    </source>
</evidence>
<comment type="caution">
    <text evidence="3">The sequence shown here is derived from an EMBL/GenBank/DDBJ whole genome shotgun (WGS) entry which is preliminary data.</text>
</comment>
<comment type="similarity">
    <text evidence="1">Belongs to the transposase IS21/IS408/IS1162 family.</text>
</comment>
<dbReference type="InterPro" id="IPR036397">
    <property type="entry name" value="RNaseH_sf"/>
</dbReference>
<dbReference type="SUPFAM" id="SSF53098">
    <property type="entry name" value="Ribonuclease H-like"/>
    <property type="match status" value="1"/>
</dbReference>
<dbReference type="Pfam" id="PF22483">
    <property type="entry name" value="Mu-transpos_C_2"/>
    <property type="match status" value="1"/>
</dbReference>
<proteinExistence type="inferred from homology"/>
<gene>
    <name evidence="3" type="ORF">EUA07_21110</name>
</gene>
<reference evidence="3 4" key="1">
    <citation type="submission" date="2019-01" db="EMBL/GenBank/DDBJ databases">
        <title>Novel species of Nocardioides.</title>
        <authorList>
            <person name="Liu Q."/>
            <person name="Xin Y.-H."/>
        </authorList>
    </citation>
    <scope>NUCLEOTIDE SEQUENCE [LARGE SCALE GENOMIC DNA]</scope>
    <source>
        <strain evidence="3 4">CGMCC 4.6875</strain>
    </source>
</reference>
<dbReference type="Gene3D" id="1.10.10.60">
    <property type="entry name" value="Homeodomain-like"/>
    <property type="match status" value="1"/>
</dbReference>
<evidence type="ECO:0000256" key="1">
    <source>
        <dbReference type="ARBA" id="ARBA00009277"/>
    </source>
</evidence>
<dbReference type="RefSeq" id="WP_129457158.1">
    <property type="nucleotide sequence ID" value="NZ_JACXYX010000013.1"/>
</dbReference>
<dbReference type="GO" id="GO:0003677">
    <property type="term" value="F:DNA binding"/>
    <property type="evidence" value="ECO:0007669"/>
    <property type="project" value="InterPro"/>
</dbReference>
<dbReference type="InterPro" id="IPR009057">
    <property type="entry name" value="Homeodomain-like_sf"/>
</dbReference>
<dbReference type="PANTHER" id="PTHR35004">
    <property type="entry name" value="TRANSPOSASE RV3428C-RELATED"/>
    <property type="match status" value="1"/>
</dbReference>
<keyword evidence="4" id="KW-1185">Reference proteome</keyword>
<dbReference type="Proteomes" id="UP000293291">
    <property type="component" value="Unassembled WGS sequence"/>
</dbReference>
<dbReference type="CDD" id="cd00569">
    <property type="entry name" value="HTH_Hin_like"/>
    <property type="match status" value="1"/>
</dbReference>
<dbReference type="EMBL" id="SDWU01000041">
    <property type="protein sequence ID" value="RYB96875.1"/>
    <property type="molecule type" value="Genomic_DNA"/>
</dbReference>